<dbReference type="Proteomes" id="UP000230423">
    <property type="component" value="Unassembled WGS sequence"/>
</dbReference>
<dbReference type="PANTHER" id="PTHR11958">
    <property type="entry name" value="SODIUM/DICARBOXYLATE SYMPORTER-RELATED"/>
    <property type="match status" value="1"/>
</dbReference>
<evidence type="ECO:0000256" key="5">
    <source>
        <dbReference type="ARBA" id="ARBA00022847"/>
    </source>
</evidence>
<gene>
    <name evidence="10" type="ORF">TELCIR_24878</name>
</gene>
<feature type="non-terminal residue" evidence="10">
    <location>
        <position position="96"/>
    </location>
</feature>
<dbReference type="GO" id="GO:0015175">
    <property type="term" value="F:neutral L-amino acid transmembrane transporter activity"/>
    <property type="evidence" value="ECO:0007669"/>
    <property type="project" value="TreeGrafter"/>
</dbReference>
<keyword evidence="7 9" id="KW-0472">Membrane</keyword>
<dbReference type="PRINTS" id="PR00173">
    <property type="entry name" value="EDTRNSPORT"/>
</dbReference>
<comment type="similarity">
    <text evidence="2 9">Belongs to the dicarboxylate/amino acid:cation symporter (DAACS) (TC 2.A.23) family.</text>
</comment>
<comment type="caution">
    <text evidence="9">Lacks conserved residue(s) required for the propagation of feature annotation.</text>
</comment>
<evidence type="ECO:0000256" key="7">
    <source>
        <dbReference type="ARBA" id="ARBA00023136"/>
    </source>
</evidence>
<name>A0A2G9T771_TELCI</name>
<dbReference type="SUPFAM" id="SSF118215">
    <property type="entry name" value="Proton glutamate symport protein"/>
    <property type="match status" value="1"/>
</dbReference>
<protein>
    <recommendedName>
        <fullName evidence="9">Amino acid transporter</fullName>
    </recommendedName>
</protein>
<evidence type="ECO:0000256" key="1">
    <source>
        <dbReference type="ARBA" id="ARBA00004141"/>
    </source>
</evidence>
<dbReference type="AlphaFoldDB" id="A0A2G9T771"/>
<dbReference type="GO" id="GO:0005886">
    <property type="term" value="C:plasma membrane"/>
    <property type="evidence" value="ECO:0007669"/>
    <property type="project" value="TreeGrafter"/>
</dbReference>
<keyword evidence="6 9" id="KW-1133">Transmembrane helix</keyword>
<sequence>SATLPITYNCLEENLGVDRRVTRFVLPVGATINMDGTALYEAVAAIFIAQMNGVHLSFGQVVTVSLTATLASIGAASVPSAGLVTMLLVLTAVGLP</sequence>
<keyword evidence="11" id="KW-1185">Reference proteome</keyword>
<keyword evidence="5 9" id="KW-0769">Symport</keyword>
<dbReference type="GO" id="GO:0015501">
    <property type="term" value="F:glutamate:sodium symporter activity"/>
    <property type="evidence" value="ECO:0007669"/>
    <property type="project" value="TreeGrafter"/>
</dbReference>
<comment type="subcellular location">
    <subcellularLocation>
        <location evidence="1 9">Membrane</location>
        <topology evidence="1 9">Multi-pass membrane protein</topology>
    </subcellularLocation>
</comment>
<evidence type="ECO:0000256" key="4">
    <source>
        <dbReference type="ARBA" id="ARBA00022692"/>
    </source>
</evidence>
<evidence type="ECO:0000313" key="10">
    <source>
        <dbReference type="EMBL" id="PIO53774.1"/>
    </source>
</evidence>
<evidence type="ECO:0000256" key="2">
    <source>
        <dbReference type="ARBA" id="ARBA00006148"/>
    </source>
</evidence>
<evidence type="ECO:0000256" key="9">
    <source>
        <dbReference type="RuleBase" id="RU361216"/>
    </source>
</evidence>
<dbReference type="Pfam" id="PF00375">
    <property type="entry name" value="SDF"/>
    <property type="match status" value="1"/>
</dbReference>
<dbReference type="EMBL" id="KZ406777">
    <property type="protein sequence ID" value="PIO53774.1"/>
    <property type="molecule type" value="Genomic_DNA"/>
</dbReference>
<organism evidence="10 11">
    <name type="scientific">Teladorsagia circumcincta</name>
    <name type="common">Brown stomach worm</name>
    <name type="synonym">Ostertagia circumcincta</name>
    <dbReference type="NCBI Taxonomy" id="45464"/>
    <lineage>
        <taxon>Eukaryota</taxon>
        <taxon>Metazoa</taxon>
        <taxon>Ecdysozoa</taxon>
        <taxon>Nematoda</taxon>
        <taxon>Chromadorea</taxon>
        <taxon>Rhabditida</taxon>
        <taxon>Rhabditina</taxon>
        <taxon>Rhabditomorpha</taxon>
        <taxon>Strongyloidea</taxon>
        <taxon>Trichostrongylidae</taxon>
        <taxon>Teladorsagia</taxon>
    </lineage>
</organism>
<keyword evidence="4 9" id="KW-0812">Transmembrane</keyword>
<evidence type="ECO:0000313" key="11">
    <source>
        <dbReference type="Proteomes" id="UP000230423"/>
    </source>
</evidence>
<accession>A0A2G9T771</accession>
<proteinExistence type="inferred from homology"/>
<dbReference type="Gene3D" id="1.10.3860.10">
    <property type="entry name" value="Sodium:dicarboxylate symporter"/>
    <property type="match status" value="1"/>
</dbReference>
<evidence type="ECO:0000256" key="8">
    <source>
        <dbReference type="ARBA" id="ARBA00023180"/>
    </source>
</evidence>
<dbReference type="PROSITE" id="PS00714">
    <property type="entry name" value="NA_DICARBOXYL_SYMP_2"/>
    <property type="match status" value="1"/>
</dbReference>
<dbReference type="OrthoDB" id="5877963at2759"/>
<dbReference type="InterPro" id="IPR018107">
    <property type="entry name" value="Na-dicarboxylate_symporter_CS"/>
</dbReference>
<keyword evidence="8" id="KW-0325">Glycoprotein</keyword>
<feature type="non-terminal residue" evidence="10">
    <location>
        <position position="1"/>
    </location>
</feature>
<dbReference type="PANTHER" id="PTHR11958:SF110">
    <property type="entry name" value="EXCITATORY AMINO ACID TRANSPORTER"/>
    <property type="match status" value="1"/>
</dbReference>
<evidence type="ECO:0000256" key="3">
    <source>
        <dbReference type="ARBA" id="ARBA00022448"/>
    </source>
</evidence>
<reference evidence="10 11" key="1">
    <citation type="submission" date="2015-09" db="EMBL/GenBank/DDBJ databases">
        <title>Draft genome of the parasitic nematode Teladorsagia circumcincta isolate WARC Sus (inbred).</title>
        <authorList>
            <person name="Mitreva M."/>
        </authorList>
    </citation>
    <scope>NUCLEOTIDE SEQUENCE [LARGE SCALE GENOMIC DNA]</scope>
    <source>
        <strain evidence="10 11">S</strain>
    </source>
</reference>
<dbReference type="InterPro" id="IPR036458">
    <property type="entry name" value="Na:dicarbo_symporter_sf"/>
</dbReference>
<feature type="transmembrane region" description="Helical" evidence="9">
    <location>
        <begin position="70"/>
        <end position="95"/>
    </location>
</feature>
<keyword evidence="3 9" id="KW-0813">Transport</keyword>
<dbReference type="GO" id="GO:0005313">
    <property type="term" value="F:L-glutamate transmembrane transporter activity"/>
    <property type="evidence" value="ECO:0007669"/>
    <property type="project" value="TreeGrafter"/>
</dbReference>
<feature type="transmembrane region" description="Helical" evidence="9">
    <location>
        <begin position="38"/>
        <end position="58"/>
    </location>
</feature>
<evidence type="ECO:0000256" key="6">
    <source>
        <dbReference type="ARBA" id="ARBA00022989"/>
    </source>
</evidence>
<dbReference type="InterPro" id="IPR001991">
    <property type="entry name" value="Na-dicarboxylate_symporter"/>
</dbReference>
<dbReference type="InterPro" id="IPR050746">
    <property type="entry name" value="DAACS"/>
</dbReference>